<dbReference type="EMBL" id="MSIE01000111">
    <property type="protein sequence ID" value="OLF06918.1"/>
    <property type="molecule type" value="Genomic_DNA"/>
</dbReference>
<comment type="caution">
    <text evidence="1">The sequence shown here is derived from an EMBL/GenBank/DDBJ whole genome shotgun (WGS) entry which is preliminary data.</text>
</comment>
<name>A0A1Q8BXT3_9PSEU</name>
<dbReference type="AlphaFoldDB" id="A0A1Q8BXT3"/>
<gene>
    <name evidence="1" type="ORF">BU204_35985</name>
</gene>
<protein>
    <submittedName>
        <fullName evidence="1">Uncharacterized protein</fullName>
    </submittedName>
</protein>
<evidence type="ECO:0000313" key="1">
    <source>
        <dbReference type="EMBL" id="OLF06918.1"/>
    </source>
</evidence>
<dbReference type="Proteomes" id="UP000185596">
    <property type="component" value="Unassembled WGS sequence"/>
</dbReference>
<sequence length="114" mass="12081">MKVCDLLFDGLQVRAGLLVGTVIAVCDQPPQRHLLRAGLELRVGDEWIEIGRSRVADVIPDAAGFPVEVNAPCEEGTWRAWARAEGVGPAPPATPFSFSATGAERAVTLVECAA</sequence>
<proteinExistence type="predicted"/>
<evidence type="ECO:0000313" key="2">
    <source>
        <dbReference type="Proteomes" id="UP000185596"/>
    </source>
</evidence>
<keyword evidence="2" id="KW-1185">Reference proteome</keyword>
<organism evidence="1 2">
    <name type="scientific">Actinophytocola xanthii</name>
    <dbReference type="NCBI Taxonomy" id="1912961"/>
    <lineage>
        <taxon>Bacteria</taxon>
        <taxon>Bacillati</taxon>
        <taxon>Actinomycetota</taxon>
        <taxon>Actinomycetes</taxon>
        <taxon>Pseudonocardiales</taxon>
        <taxon>Pseudonocardiaceae</taxon>
    </lineage>
</organism>
<accession>A0A1Q8BXT3</accession>
<reference evidence="1 2" key="1">
    <citation type="submission" date="2016-12" db="EMBL/GenBank/DDBJ databases">
        <title>The draft genome sequence of Actinophytocola sp. 11-183.</title>
        <authorList>
            <person name="Wang W."/>
            <person name="Yuan L."/>
        </authorList>
    </citation>
    <scope>NUCLEOTIDE SEQUENCE [LARGE SCALE GENOMIC DNA]</scope>
    <source>
        <strain evidence="1 2">11-183</strain>
    </source>
</reference>